<sequence length="104" mass="11884">MLYNKIQATIQYALVCRQWLAFLKPRLCSTLYIKSHPPKLSNLARFKNVLKGLRSPKPHKFWTSNIKSVVSMDGARYAKALYILNSHRGPIPTLDVFLDGYGFG</sequence>
<dbReference type="RefSeq" id="XP_040747239.1">
    <property type="nucleotide sequence ID" value="XM_040892129.1"/>
</dbReference>
<dbReference type="Proteomes" id="UP000193922">
    <property type="component" value="Unassembled WGS sequence"/>
</dbReference>
<evidence type="ECO:0000313" key="2">
    <source>
        <dbReference type="Proteomes" id="UP000193922"/>
    </source>
</evidence>
<evidence type="ECO:0000313" key="1">
    <source>
        <dbReference type="EMBL" id="ORX74028.1"/>
    </source>
</evidence>
<protein>
    <submittedName>
        <fullName evidence="1">Uncharacterized protein</fullName>
    </submittedName>
</protein>
<organism evidence="1 2">
    <name type="scientific">Linderina pennispora</name>
    <dbReference type="NCBI Taxonomy" id="61395"/>
    <lineage>
        <taxon>Eukaryota</taxon>
        <taxon>Fungi</taxon>
        <taxon>Fungi incertae sedis</taxon>
        <taxon>Zoopagomycota</taxon>
        <taxon>Kickxellomycotina</taxon>
        <taxon>Kickxellomycetes</taxon>
        <taxon>Kickxellales</taxon>
        <taxon>Kickxellaceae</taxon>
        <taxon>Linderina</taxon>
    </lineage>
</organism>
<gene>
    <name evidence="1" type="ORF">DL89DRAFT_8329</name>
</gene>
<comment type="caution">
    <text evidence="1">The sequence shown here is derived from an EMBL/GenBank/DDBJ whole genome shotgun (WGS) entry which is preliminary data.</text>
</comment>
<reference evidence="1 2" key="1">
    <citation type="submission" date="2016-07" db="EMBL/GenBank/DDBJ databases">
        <title>Pervasive Adenine N6-methylation of Active Genes in Fungi.</title>
        <authorList>
            <consortium name="DOE Joint Genome Institute"/>
            <person name="Mondo S.J."/>
            <person name="Dannebaum R.O."/>
            <person name="Kuo R.C."/>
            <person name="Labutti K."/>
            <person name="Haridas S."/>
            <person name="Kuo A."/>
            <person name="Salamov A."/>
            <person name="Ahrendt S.R."/>
            <person name="Lipzen A."/>
            <person name="Sullivan W."/>
            <person name="Andreopoulos W.B."/>
            <person name="Clum A."/>
            <person name="Lindquist E."/>
            <person name="Daum C."/>
            <person name="Ramamoorthy G.K."/>
            <person name="Gryganskyi A."/>
            <person name="Culley D."/>
            <person name="Magnuson J.K."/>
            <person name="James T.Y."/>
            <person name="O'Malley M.A."/>
            <person name="Stajich J.E."/>
            <person name="Spatafora J.W."/>
            <person name="Visel A."/>
            <person name="Grigoriev I.V."/>
        </authorList>
    </citation>
    <scope>NUCLEOTIDE SEQUENCE [LARGE SCALE GENOMIC DNA]</scope>
    <source>
        <strain evidence="1 2">ATCC 12442</strain>
    </source>
</reference>
<name>A0A1Y1WL45_9FUNG</name>
<dbReference type="EMBL" id="MCFD01000001">
    <property type="protein sequence ID" value="ORX74028.1"/>
    <property type="molecule type" value="Genomic_DNA"/>
</dbReference>
<dbReference type="AlphaFoldDB" id="A0A1Y1WL45"/>
<keyword evidence="2" id="KW-1185">Reference proteome</keyword>
<accession>A0A1Y1WL45</accession>
<proteinExistence type="predicted"/>
<dbReference type="GeneID" id="63808777"/>